<dbReference type="Proteomes" id="UP001205601">
    <property type="component" value="Unassembled WGS sequence"/>
</dbReference>
<feature type="region of interest" description="Disordered" evidence="2">
    <location>
        <begin position="482"/>
        <end position="503"/>
    </location>
</feature>
<evidence type="ECO:0000259" key="3">
    <source>
        <dbReference type="Pfam" id="PF00501"/>
    </source>
</evidence>
<evidence type="ECO:0000313" key="5">
    <source>
        <dbReference type="Proteomes" id="UP001205601"/>
    </source>
</evidence>
<accession>A0ABT2NIV5</accession>
<proteinExistence type="predicted"/>
<protein>
    <submittedName>
        <fullName evidence="4">Acyl--CoA ligase</fullName>
    </submittedName>
</protein>
<dbReference type="InterPro" id="IPR000873">
    <property type="entry name" value="AMP-dep_synth/lig_dom"/>
</dbReference>
<dbReference type="PANTHER" id="PTHR43352">
    <property type="entry name" value="ACETYL-COA SYNTHETASE"/>
    <property type="match status" value="1"/>
</dbReference>
<dbReference type="Gene3D" id="3.40.50.12780">
    <property type="entry name" value="N-terminal domain of ligase-like"/>
    <property type="match status" value="1"/>
</dbReference>
<dbReference type="SUPFAM" id="SSF56801">
    <property type="entry name" value="Acetyl-CoA synthetase-like"/>
    <property type="match status" value="1"/>
</dbReference>
<dbReference type="PANTHER" id="PTHR43352:SF1">
    <property type="entry name" value="ANTHRANILATE--COA LIGASE"/>
    <property type="match status" value="1"/>
</dbReference>
<comment type="caution">
    <text evidence="4">The sequence shown here is derived from an EMBL/GenBank/DDBJ whole genome shotgun (WGS) entry which is preliminary data.</text>
</comment>
<evidence type="ECO:0000313" key="4">
    <source>
        <dbReference type="EMBL" id="MCT8328848.1"/>
    </source>
</evidence>
<dbReference type="EMBL" id="JAOCQF010000001">
    <property type="protein sequence ID" value="MCT8328848.1"/>
    <property type="molecule type" value="Genomic_DNA"/>
</dbReference>
<evidence type="ECO:0000256" key="2">
    <source>
        <dbReference type="SAM" id="MobiDB-lite"/>
    </source>
</evidence>
<dbReference type="InterPro" id="IPR042099">
    <property type="entry name" value="ANL_N_sf"/>
</dbReference>
<keyword evidence="1 4" id="KW-0436">Ligase</keyword>
<feature type="compositionally biased region" description="Basic and acidic residues" evidence="2">
    <location>
        <begin position="494"/>
        <end position="503"/>
    </location>
</feature>
<name>A0ABT2NIV5_9RHOB</name>
<feature type="domain" description="AMP-dependent synthetase/ligase" evidence="3">
    <location>
        <begin position="26"/>
        <end position="363"/>
    </location>
</feature>
<dbReference type="RefSeq" id="WP_261494270.1">
    <property type="nucleotide sequence ID" value="NZ_JAOCQF010000001.1"/>
</dbReference>
<gene>
    <name evidence="4" type="ORF">N5I32_04880</name>
</gene>
<organism evidence="4 5">
    <name type="scientific">Albidovulum sediminis</name>
    <dbReference type="NCBI Taxonomy" id="3066345"/>
    <lineage>
        <taxon>Bacteria</taxon>
        <taxon>Pseudomonadati</taxon>
        <taxon>Pseudomonadota</taxon>
        <taxon>Alphaproteobacteria</taxon>
        <taxon>Rhodobacterales</taxon>
        <taxon>Paracoccaceae</taxon>
        <taxon>Albidovulum</taxon>
    </lineage>
</organism>
<dbReference type="Pfam" id="PF00501">
    <property type="entry name" value="AMP-binding"/>
    <property type="match status" value="1"/>
</dbReference>
<keyword evidence="5" id="KW-1185">Reference proteome</keyword>
<evidence type="ECO:0000256" key="1">
    <source>
        <dbReference type="ARBA" id="ARBA00022598"/>
    </source>
</evidence>
<dbReference type="Gene3D" id="3.30.300.30">
    <property type="match status" value="1"/>
</dbReference>
<dbReference type="InterPro" id="IPR045851">
    <property type="entry name" value="AMP-bd_C_sf"/>
</dbReference>
<sequence length="503" mass="53151">MPSPSRNPAPLPLPASLNLAEHVLARAETLGDKVALQLLRPSGAERWSYARLSGAVRGVATGLLERGLAPGDRVLLRLGNGVEFPLAFLGAIAAGLVPVVASSQLTQPEVERIARDLAPRLTVAGAGIARPEGIPALEASALMEMEGLSPAAFATGDSNRPAYAVYTSGTSGAPRAVLHAHRAILARALMFEGWYGLRADDRMLHAGAMNWTYTLGTGLLDPWTLGATALVPAAGVTADQIPLLMKRFDATIFAAAPGVYRQLLKYGARLALPRLRHGLSAGEKLPEATRAAWMAATGTPVHEAFGMSECSTFLSGSPARHAPAGTLGYPQAGRHVGILDDEGHPVAHGAEGTIAVHRSDLGLFLTYADAPDEAAARFRGDWFLTGDRAVATVDGAFRYLGRADDMMNAGGYRVSPAEVEAAFADAPGLEACAAFEARVKADTTVIALAHCGTASEQNLEAAAARALARYKQPRLYLRRDSLPRTATGKTNRRALREEWEKTH</sequence>
<reference evidence="5" key="1">
    <citation type="submission" date="2023-07" db="EMBL/GenBank/DDBJ databases">
        <title>Defluviimonas sediminis sp. nov., isolated from mangrove sediment.</title>
        <authorList>
            <person name="Liu L."/>
            <person name="Li J."/>
            <person name="Huang Y."/>
            <person name="Pan J."/>
            <person name="Li M."/>
        </authorList>
    </citation>
    <scope>NUCLEOTIDE SEQUENCE [LARGE SCALE GENOMIC DNA]</scope>
    <source>
        <strain evidence="5">FT324</strain>
    </source>
</reference>
<dbReference type="GO" id="GO:0016874">
    <property type="term" value="F:ligase activity"/>
    <property type="evidence" value="ECO:0007669"/>
    <property type="project" value="UniProtKB-KW"/>
</dbReference>